<evidence type="ECO:0000313" key="2">
    <source>
        <dbReference type="Proteomes" id="UP000189800"/>
    </source>
</evidence>
<dbReference type="EMBL" id="MUYU01000036">
    <property type="protein sequence ID" value="OOS20564.1"/>
    <property type="molecule type" value="Genomic_DNA"/>
</dbReference>
<dbReference type="NCBIfam" id="NF008462">
    <property type="entry name" value="PRK11346.1"/>
    <property type="match status" value="1"/>
</dbReference>
<protein>
    <submittedName>
        <fullName evidence="1">Protein YibB</fullName>
    </submittedName>
</protein>
<name>A0A1T0CDZ7_9GAMM</name>
<reference evidence="1 2" key="1">
    <citation type="submission" date="2017-02" db="EMBL/GenBank/DDBJ databases">
        <title>Draft genome sequence of Moraxella pluranimalium CCUG 54913T type strain.</title>
        <authorList>
            <person name="Salva-Serra F."/>
            <person name="Engstrom-Jakobsson H."/>
            <person name="Thorell K."/>
            <person name="Jaen-Luchoro D."/>
            <person name="Gonzales-Siles L."/>
            <person name="Karlsson R."/>
            <person name="Yazdan S."/>
            <person name="Boulund F."/>
            <person name="Johnning A."/>
            <person name="Engstrand L."/>
            <person name="Kristiansson E."/>
            <person name="Moore E."/>
        </authorList>
    </citation>
    <scope>NUCLEOTIDE SEQUENCE [LARGE SCALE GENOMIC DNA]</scope>
    <source>
        <strain evidence="1 2">CCUG 54913</strain>
    </source>
</reference>
<dbReference type="Proteomes" id="UP000189800">
    <property type="component" value="Unassembled WGS sequence"/>
</dbReference>
<sequence length="282" mass="33089">MSKITIVTAFFDIGRGEISTQDGLPDYLIRTTDTYFDYFANLAKLENDMVVFVAKPHVEKVLALRNGRPTQIIEFDFANKLNYVKKLIHNVQTDAQFISKINPEQIKNIEYWSADYVLVNNLKAYFVNKAIKQGVVNTDMVAWVDFGYCRSTETLNGIKSWEYDFDPKFVHMFTIRKNKKIQSHDDVMKFIFNNEVYIIGGSIVASQNKWQEFLKLLTKNQKSLLQNQIIDDDQGLYLMCLFQNKHMFKLNYLGKKQWFALFRKYDKTAKVSIIEKIKDYLV</sequence>
<keyword evidence="2" id="KW-1185">Reference proteome</keyword>
<dbReference type="OrthoDB" id="5678609at2"/>
<dbReference type="InterPro" id="IPR011735">
    <property type="entry name" value="WlaTC/HtrL_glycosyltransf"/>
</dbReference>
<dbReference type="STRING" id="470453.B0680_10410"/>
<proteinExistence type="predicted"/>
<dbReference type="Pfam" id="PF09612">
    <property type="entry name" value="HtrL_YibB"/>
    <property type="match status" value="1"/>
</dbReference>
<organism evidence="1 2">
    <name type="scientific">Moraxella pluranimalium</name>
    <dbReference type="NCBI Taxonomy" id="470453"/>
    <lineage>
        <taxon>Bacteria</taxon>
        <taxon>Pseudomonadati</taxon>
        <taxon>Pseudomonadota</taxon>
        <taxon>Gammaproteobacteria</taxon>
        <taxon>Moraxellales</taxon>
        <taxon>Moraxellaceae</taxon>
        <taxon>Moraxella</taxon>
    </lineage>
</organism>
<evidence type="ECO:0000313" key="1">
    <source>
        <dbReference type="EMBL" id="OOS20564.1"/>
    </source>
</evidence>
<comment type="caution">
    <text evidence="1">The sequence shown here is derived from an EMBL/GenBank/DDBJ whole genome shotgun (WGS) entry which is preliminary data.</text>
</comment>
<gene>
    <name evidence="1" type="ORF">B0680_10410</name>
</gene>
<dbReference type="AlphaFoldDB" id="A0A1T0CDZ7"/>
<accession>A0A1T0CDZ7</accession>
<dbReference type="RefSeq" id="WP_078255029.1">
    <property type="nucleotide sequence ID" value="NZ_MUYU01000036.1"/>
</dbReference>